<proteinExistence type="inferred from homology"/>
<gene>
    <name evidence="8" type="ORF">NQ318_006543</name>
</gene>
<name>A0AAV8YML5_9CUCU</name>
<comment type="similarity">
    <text evidence="2">Belongs to the TMEM135 family.</text>
</comment>
<evidence type="ECO:0000256" key="2">
    <source>
        <dbReference type="ARBA" id="ARBA00008924"/>
    </source>
</evidence>
<evidence type="ECO:0000256" key="1">
    <source>
        <dbReference type="ARBA" id="ARBA00004127"/>
    </source>
</evidence>
<keyword evidence="4 6" id="KW-1133">Transmembrane helix</keyword>
<dbReference type="GO" id="GO:0012505">
    <property type="term" value="C:endomembrane system"/>
    <property type="evidence" value="ECO:0007669"/>
    <property type="project" value="UniProtKB-SubCell"/>
</dbReference>
<dbReference type="PANTHER" id="PTHR12459:SF15">
    <property type="entry name" value="TRANSMEMBRANE PROTEIN 135"/>
    <property type="match status" value="1"/>
</dbReference>
<dbReference type="EMBL" id="JAPWTK010000063">
    <property type="protein sequence ID" value="KAJ8952926.1"/>
    <property type="molecule type" value="Genomic_DNA"/>
</dbReference>
<reference evidence="8" key="1">
    <citation type="journal article" date="2023" name="Insect Mol. Biol.">
        <title>Genome sequencing provides insights into the evolution of gene families encoding plant cell wall-degrading enzymes in longhorned beetles.</title>
        <authorList>
            <person name="Shin N.R."/>
            <person name="Okamura Y."/>
            <person name="Kirsch R."/>
            <person name="Pauchet Y."/>
        </authorList>
    </citation>
    <scope>NUCLEOTIDE SEQUENCE</scope>
    <source>
        <strain evidence="8">AMC_N1</strain>
    </source>
</reference>
<comment type="caution">
    <text evidence="8">The sequence shown here is derived from an EMBL/GenBank/DDBJ whole genome shotgun (WGS) entry which is preliminary data.</text>
</comment>
<dbReference type="PANTHER" id="PTHR12459">
    <property type="entry name" value="TRANSMEMBRANE PROTEIN 135-RELATED"/>
    <property type="match status" value="1"/>
</dbReference>
<evidence type="ECO:0000256" key="5">
    <source>
        <dbReference type="ARBA" id="ARBA00023136"/>
    </source>
</evidence>
<feature type="transmembrane region" description="Helical" evidence="6">
    <location>
        <begin position="262"/>
        <end position="280"/>
    </location>
</feature>
<dbReference type="Proteomes" id="UP001162162">
    <property type="component" value="Unassembled WGS sequence"/>
</dbReference>
<evidence type="ECO:0000256" key="6">
    <source>
        <dbReference type="SAM" id="Phobius"/>
    </source>
</evidence>
<evidence type="ECO:0000256" key="4">
    <source>
        <dbReference type="ARBA" id="ARBA00022989"/>
    </source>
</evidence>
<feature type="transmembrane region" description="Helical" evidence="6">
    <location>
        <begin position="300"/>
        <end position="328"/>
    </location>
</feature>
<evidence type="ECO:0000313" key="9">
    <source>
        <dbReference type="Proteomes" id="UP001162162"/>
    </source>
</evidence>
<comment type="subcellular location">
    <subcellularLocation>
        <location evidence="1">Endomembrane system</location>
        <topology evidence="1">Multi-pass membrane protein</topology>
    </subcellularLocation>
</comment>
<accession>A0AAV8YML5</accession>
<sequence length="381" mass="43922">MPTVISKQSFYKNIDDSIHCGDLHFWEPNCLKAVNSFFFISNMIKGSSKFFIPVYIFKLLVNYKKINDIDLWKNLLISECRSTAYGLTMGWLIVASVCSLRKLTGRLHYYNLFFFPALISGISLAIESKENQVLDTLIFFNSFIESAFYNLDYFNLFKITKTRETIIFAMISGYLMYLLENRSKKLDFLYLWFYTPPRSQSKDPESQRDCDHPSSCVNFSLEGLWKYFALGYFVNAVRSLLPKMGILARKPLGFFKILFSKANIRFGFFIGGYVGLYRILTCYLLKTNKIKKKFHGLIAGLISGLTYAISPNIQVLIVGITTLLQIFYENVSNKLGVKNHFWPRQILFMICHGALAHNKLLYPVTCSSYYSNMLNACTNGL</sequence>
<dbReference type="InterPro" id="IPR026749">
    <property type="entry name" value="Tmem135"/>
</dbReference>
<protein>
    <recommendedName>
        <fullName evidence="7">Transmembrane protein 135 N-terminal domain-containing protein</fullName>
    </recommendedName>
</protein>
<dbReference type="Pfam" id="PF15982">
    <property type="entry name" value="TMEM135_C_rich"/>
    <property type="match status" value="1"/>
</dbReference>
<evidence type="ECO:0000256" key="3">
    <source>
        <dbReference type="ARBA" id="ARBA00022692"/>
    </source>
</evidence>
<dbReference type="AlphaFoldDB" id="A0AAV8YML5"/>
<evidence type="ECO:0000313" key="8">
    <source>
        <dbReference type="EMBL" id="KAJ8952926.1"/>
    </source>
</evidence>
<keyword evidence="5 6" id="KW-0472">Membrane</keyword>
<keyword evidence="9" id="KW-1185">Reference proteome</keyword>
<feature type="domain" description="Transmembrane protein 135 N-terminal" evidence="7">
    <location>
        <begin position="24"/>
        <end position="141"/>
    </location>
</feature>
<dbReference type="InterPro" id="IPR031926">
    <property type="entry name" value="TMEM135_N"/>
</dbReference>
<evidence type="ECO:0000259" key="7">
    <source>
        <dbReference type="Pfam" id="PF15982"/>
    </source>
</evidence>
<keyword evidence="3 6" id="KW-0812">Transmembrane</keyword>
<organism evidence="8 9">
    <name type="scientific">Aromia moschata</name>
    <dbReference type="NCBI Taxonomy" id="1265417"/>
    <lineage>
        <taxon>Eukaryota</taxon>
        <taxon>Metazoa</taxon>
        <taxon>Ecdysozoa</taxon>
        <taxon>Arthropoda</taxon>
        <taxon>Hexapoda</taxon>
        <taxon>Insecta</taxon>
        <taxon>Pterygota</taxon>
        <taxon>Neoptera</taxon>
        <taxon>Endopterygota</taxon>
        <taxon>Coleoptera</taxon>
        <taxon>Polyphaga</taxon>
        <taxon>Cucujiformia</taxon>
        <taxon>Chrysomeloidea</taxon>
        <taxon>Cerambycidae</taxon>
        <taxon>Cerambycinae</taxon>
        <taxon>Callichromatini</taxon>
        <taxon>Aromia</taxon>
    </lineage>
</organism>